<name>A0A832RSF3_9EURY</name>
<dbReference type="InterPro" id="IPR023454">
    <property type="entry name" value="Ribosomal_uS2_arc"/>
</dbReference>
<dbReference type="Proteomes" id="UP000600363">
    <property type="component" value="Unassembled WGS sequence"/>
</dbReference>
<dbReference type="HAMAP" id="MF_00291_A">
    <property type="entry name" value="Ribosomal_uS2_A"/>
    <property type="match status" value="1"/>
</dbReference>
<accession>A0A832RSF3</accession>
<evidence type="ECO:0000256" key="6">
    <source>
        <dbReference type="RuleBase" id="RU003631"/>
    </source>
</evidence>
<dbReference type="EMBL" id="DUIH01000009">
    <property type="protein sequence ID" value="HIH69310.1"/>
    <property type="molecule type" value="Genomic_DNA"/>
</dbReference>
<protein>
    <recommendedName>
        <fullName evidence="4 5">Small ribosomal subunit protein uS2</fullName>
    </recommendedName>
</protein>
<dbReference type="GO" id="GO:0006412">
    <property type="term" value="P:translation"/>
    <property type="evidence" value="ECO:0007669"/>
    <property type="project" value="UniProtKB-UniRule"/>
</dbReference>
<dbReference type="PROSITE" id="PS00962">
    <property type="entry name" value="RIBOSOMAL_S2_1"/>
    <property type="match status" value="1"/>
</dbReference>
<comment type="similarity">
    <text evidence="1 5 6">Belongs to the universal ribosomal protein uS2 family.</text>
</comment>
<comment type="caution">
    <text evidence="7">The sequence shown here is derived from an EMBL/GenBank/DDBJ whole genome shotgun (WGS) entry which is preliminary data.</text>
</comment>
<evidence type="ECO:0000313" key="7">
    <source>
        <dbReference type="EMBL" id="HIH69310.1"/>
    </source>
</evidence>
<dbReference type="Gene3D" id="3.40.50.10490">
    <property type="entry name" value="Glucose-6-phosphate isomerase like protein, domain 1"/>
    <property type="match status" value="1"/>
</dbReference>
<dbReference type="InterPro" id="IPR001865">
    <property type="entry name" value="Ribosomal_uS2"/>
</dbReference>
<dbReference type="NCBIfam" id="TIGR01012">
    <property type="entry name" value="uS2_euk_arch"/>
    <property type="match status" value="1"/>
</dbReference>
<evidence type="ECO:0000256" key="4">
    <source>
        <dbReference type="ARBA" id="ARBA00035256"/>
    </source>
</evidence>
<evidence type="ECO:0000256" key="1">
    <source>
        <dbReference type="ARBA" id="ARBA00006242"/>
    </source>
</evidence>
<evidence type="ECO:0000313" key="8">
    <source>
        <dbReference type="Proteomes" id="UP000600363"/>
    </source>
</evidence>
<dbReference type="AlphaFoldDB" id="A0A832RSF3"/>
<sequence>MEAEVKESDYESLIPMEDYLAAGVHIGTQQKTRDMLPFIYRVRTDGLYVLDVQSTDNRIRAAAKFLARYEPSQILVVSVRQYGHHPARMFARSIGARAAVGRFMPGTLTNPALENYIEPDVLLVTDPANDAQAVTEAVSVGIPVVAMCDTNNLTSNVDLVIPTNNKGRKALALLYWLLAREVAKEKQIQFSHSPEDFEEPEPEV</sequence>
<dbReference type="InterPro" id="IPR018130">
    <property type="entry name" value="Ribosomal_uS2_CS"/>
</dbReference>
<evidence type="ECO:0000256" key="5">
    <source>
        <dbReference type="HAMAP-Rule" id="MF_00291"/>
    </source>
</evidence>
<proteinExistence type="inferred from homology"/>
<dbReference type="GO" id="GO:0003735">
    <property type="term" value="F:structural constituent of ribosome"/>
    <property type="evidence" value="ECO:0007669"/>
    <property type="project" value="InterPro"/>
</dbReference>
<dbReference type="InterPro" id="IPR023591">
    <property type="entry name" value="Ribosomal_uS2_flav_dom_sf"/>
</dbReference>
<dbReference type="RefSeq" id="WP_042685558.1">
    <property type="nucleotide sequence ID" value="NZ_DUIH01000009.1"/>
</dbReference>
<dbReference type="GO" id="GO:0015935">
    <property type="term" value="C:small ribosomal subunit"/>
    <property type="evidence" value="ECO:0007669"/>
    <property type="project" value="InterPro"/>
</dbReference>
<dbReference type="PRINTS" id="PR00395">
    <property type="entry name" value="RIBOSOMALS2"/>
</dbReference>
<keyword evidence="3 5" id="KW-0687">Ribonucleoprotein</keyword>
<keyword evidence="2 5" id="KW-0689">Ribosomal protein</keyword>
<dbReference type="PANTHER" id="PTHR11489">
    <property type="entry name" value="40S RIBOSOMAL PROTEIN SA"/>
    <property type="match status" value="1"/>
</dbReference>
<organism evidence="7 8">
    <name type="scientific">Methermicoccus shengliensis</name>
    <dbReference type="NCBI Taxonomy" id="660064"/>
    <lineage>
        <taxon>Archaea</taxon>
        <taxon>Methanobacteriati</taxon>
        <taxon>Methanobacteriota</taxon>
        <taxon>Stenosarchaea group</taxon>
        <taxon>Methanomicrobia</taxon>
        <taxon>Methanosarcinales</taxon>
        <taxon>Methermicoccaceae</taxon>
        <taxon>Methermicoccus</taxon>
    </lineage>
</organism>
<evidence type="ECO:0000256" key="2">
    <source>
        <dbReference type="ARBA" id="ARBA00022980"/>
    </source>
</evidence>
<dbReference type="PROSITE" id="PS00963">
    <property type="entry name" value="RIBOSOMAL_S2_2"/>
    <property type="match status" value="1"/>
</dbReference>
<reference evidence="7" key="1">
    <citation type="journal article" date="2020" name="bioRxiv">
        <title>A rank-normalized archaeal taxonomy based on genome phylogeny resolves widespread incomplete and uneven classifications.</title>
        <authorList>
            <person name="Rinke C."/>
            <person name="Chuvochina M."/>
            <person name="Mussig A.J."/>
            <person name="Chaumeil P.-A."/>
            <person name="Waite D.W."/>
            <person name="Whitman W.B."/>
            <person name="Parks D.H."/>
            <person name="Hugenholtz P."/>
        </authorList>
    </citation>
    <scope>NUCLEOTIDE SEQUENCE</scope>
    <source>
        <strain evidence="7">UBA12518</strain>
    </source>
</reference>
<gene>
    <name evidence="5" type="primary">rps2</name>
    <name evidence="7" type="ORF">HA299_01620</name>
</gene>
<dbReference type="InterPro" id="IPR005707">
    <property type="entry name" value="Ribosomal_uS2_euk/arc"/>
</dbReference>
<dbReference type="FunFam" id="3.40.50.10490:FF:000030">
    <property type="entry name" value="30S ribosomal protein S2"/>
    <property type="match status" value="1"/>
</dbReference>
<dbReference type="SUPFAM" id="SSF52313">
    <property type="entry name" value="Ribosomal protein S2"/>
    <property type="match status" value="1"/>
</dbReference>
<dbReference type="CDD" id="cd01425">
    <property type="entry name" value="RPS2"/>
    <property type="match status" value="1"/>
</dbReference>
<evidence type="ECO:0000256" key="3">
    <source>
        <dbReference type="ARBA" id="ARBA00023274"/>
    </source>
</evidence>
<dbReference type="Pfam" id="PF00318">
    <property type="entry name" value="Ribosomal_S2"/>
    <property type="match status" value="2"/>
</dbReference>